<organism evidence="11 12">
    <name type="scientific">Amycolatopsis pigmentata</name>
    <dbReference type="NCBI Taxonomy" id="450801"/>
    <lineage>
        <taxon>Bacteria</taxon>
        <taxon>Bacillati</taxon>
        <taxon>Actinomycetota</taxon>
        <taxon>Actinomycetes</taxon>
        <taxon>Pseudonocardiales</taxon>
        <taxon>Pseudonocardiaceae</taxon>
        <taxon>Amycolatopsis</taxon>
    </lineage>
</organism>
<dbReference type="PROSITE" id="PS51695">
    <property type="entry name" value="SEDOLISIN"/>
    <property type="match status" value="1"/>
</dbReference>
<dbReference type="GO" id="GO:0006508">
    <property type="term" value="P:proteolysis"/>
    <property type="evidence" value="ECO:0007669"/>
    <property type="project" value="UniProtKB-KW"/>
</dbReference>
<dbReference type="InterPro" id="IPR036852">
    <property type="entry name" value="Peptidase_S8/S53_dom_sf"/>
</dbReference>
<comment type="caution">
    <text evidence="11">The sequence shown here is derived from an EMBL/GenBank/DDBJ whole genome shotgun (WGS) entry which is preliminary data.</text>
</comment>
<keyword evidence="7" id="KW-0865">Zymogen</keyword>
<accession>A0ABW5FSX2</accession>
<evidence type="ECO:0000313" key="12">
    <source>
        <dbReference type="Proteomes" id="UP001597417"/>
    </source>
</evidence>
<evidence type="ECO:0000313" key="11">
    <source>
        <dbReference type="EMBL" id="MFD2417295.1"/>
    </source>
</evidence>
<evidence type="ECO:0000256" key="6">
    <source>
        <dbReference type="ARBA" id="ARBA00022837"/>
    </source>
</evidence>
<dbReference type="InterPro" id="IPR000209">
    <property type="entry name" value="Peptidase_S8/S53_dom"/>
</dbReference>
<dbReference type="InterPro" id="IPR023828">
    <property type="entry name" value="Peptidase_S8_Ser-AS"/>
</dbReference>
<feature type="region of interest" description="Disordered" evidence="8">
    <location>
        <begin position="298"/>
        <end position="319"/>
    </location>
</feature>
<dbReference type="Proteomes" id="UP001597417">
    <property type="component" value="Unassembled WGS sequence"/>
</dbReference>
<evidence type="ECO:0000259" key="10">
    <source>
        <dbReference type="PROSITE" id="PS51695"/>
    </source>
</evidence>
<feature type="chain" id="PRO_5047423393" evidence="9">
    <location>
        <begin position="33"/>
        <end position="660"/>
    </location>
</feature>
<dbReference type="GO" id="GO:0008233">
    <property type="term" value="F:peptidase activity"/>
    <property type="evidence" value="ECO:0007669"/>
    <property type="project" value="UniProtKB-KW"/>
</dbReference>
<comment type="cofactor">
    <cofactor evidence="1">
        <name>Ca(2+)</name>
        <dbReference type="ChEBI" id="CHEBI:29108"/>
    </cofactor>
</comment>
<dbReference type="Gene3D" id="3.40.50.200">
    <property type="entry name" value="Peptidase S8/S53 domain"/>
    <property type="match status" value="1"/>
</dbReference>
<evidence type="ECO:0000256" key="5">
    <source>
        <dbReference type="ARBA" id="ARBA00022825"/>
    </source>
</evidence>
<dbReference type="RefSeq" id="WP_378264934.1">
    <property type="nucleotide sequence ID" value="NZ_JBHUKR010000007.1"/>
</dbReference>
<keyword evidence="3" id="KW-0479">Metal-binding</keyword>
<keyword evidence="12" id="KW-1185">Reference proteome</keyword>
<evidence type="ECO:0000256" key="9">
    <source>
        <dbReference type="SAM" id="SignalP"/>
    </source>
</evidence>
<dbReference type="PROSITE" id="PS00138">
    <property type="entry name" value="SUBTILASE_SER"/>
    <property type="match status" value="1"/>
</dbReference>
<evidence type="ECO:0000256" key="8">
    <source>
        <dbReference type="SAM" id="MobiDB-lite"/>
    </source>
</evidence>
<keyword evidence="2 11" id="KW-0645">Protease</keyword>
<evidence type="ECO:0000256" key="2">
    <source>
        <dbReference type="ARBA" id="ARBA00022670"/>
    </source>
</evidence>
<dbReference type="CDD" id="cd04056">
    <property type="entry name" value="Peptidases_S53"/>
    <property type="match status" value="1"/>
</dbReference>
<sequence>MPLLPHSAARRRVRRWSSAALALLVAMTPATAAADSARVTLPSPNPSTVSGTGKPLDPGQVLTLRVWLADRPGLTAAATAVSDPHSPDYAHYRSPEQFQREFGPTPARASAVHDWLTGQGMTVTETTAHYLAITTTADTFDKAFATHVSEFDTPSPQGVYRQVGVEGDLSVPAELGRDILGVTGFRYTQLPSAPPSKPKPAHAAAHRSASRDASCSHYWGEHTVSIPPAYGQTTAPTPICGYTPQQIRQAYGLESSPYTGKGATVAILLDDRNPEMLADANHFFADHGMPGFAPGQYTETEVSSSHCSGDANSGSSHANGPGGLVGQWIESAIDVEAVHMAAPDAKVVYVKMDCQAVSGPGSEMISNGLDAAIKVVDERLADIATGSWSQGEQQFSPAELASWDSVLEQGALEGIGFNFSSGDHGDTESGDPVYVAFPADDPWATDVGGTSLALGSDGSVVGETVWGRHSTRLNADGTGYQTAPPGDFAGGSGGGVSPHYPQPSYQRSAVPAALSTLNGTRPAARVGPDISLDAGISALIGYTGSITEGKYDEDAQGGGTSLSSPLMAGIEADVVQAVKHPLGFFNPLLYSMRESGAIRDILPVDPAHPPVEFGIESHFASDPELFTEGEDGVLQVTPGYDDATGLGVPSATFVTRFSRP</sequence>
<evidence type="ECO:0000256" key="4">
    <source>
        <dbReference type="ARBA" id="ARBA00022801"/>
    </source>
</evidence>
<keyword evidence="4" id="KW-0378">Hydrolase</keyword>
<dbReference type="SUPFAM" id="SSF52743">
    <property type="entry name" value="Subtilisin-like"/>
    <property type="match status" value="1"/>
</dbReference>
<dbReference type="InterPro" id="IPR030400">
    <property type="entry name" value="Sedolisin_dom"/>
</dbReference>
<feature type="signal peptide" evidence="9">
    <location>
        <begin position="1"/>
        <end position="32"/>
    </location>
</feature>
<dbReference type="Pfam" id="PF00082">
    <property type="entry name" value="Peptidase_S8"/>
    <property type="match status" value="1"/>
</dbReference>
<feature type="compositionally biased region" description="Polar residues" evidence="8">
    <location>
        <begin position="298"/>
        <end position="318"/>
    </location>
</feature>
<keyword evidence="6" id="KW-0106">Calcium</keyword>
<dbReference type="SMART" id="SM00944">
    <property type="entry name" value="Pro-kuma_activ"/>
    <property type="match status" value="1"/>
</dbReference>
<dbReference type="PANTHER" id="PTHR14218:SF15">
    <property type="entry name" value="TRIPEPTIDYL-PEPTIDASE 1"/>
    <property type="match status" value="1"/>
</dbReference>
<keyword evidence="5" id="KW-0720">Serine protease</keyword>
<dbReference type="InterPro" id="IPR015366">
    <property type="entry name" value="S53_propep"/>
</dbReference>
<proteinExistence type="predicted"/>
<feature type="domain" description="Peptidase S53" evidence="10">
    <location>
        <begin position="241"/>
        <end position="660"/>
    </location>
</feature>
<gene>
    <name evidence="11" type="ORF">ACFSXZ_13275</name>
</gene>
<dbReference type="Pfam" id="PF09286">
    <property type="entry name" value="Pro-kuma_activ"/>
    <property type="match status" value="1"/>
</dbReference>
<evidence type="ECO:0000256" key="7">
    <source>
        <dbReference type="ARBA" id="ARBA00023145"/>
    </source>
</evidence>
<dbReference type="EMBL" id="JBHUKR010000007">
    <property type="protein sequence ID" value="MFD2417295.1"/>
    <property type="molecule type" value="Genomic_DNA"/>
</dbReference>
<dbReference type="PANTHER" id="PTHR14218">
    <property type="entry name" value="PROTEASE S8 TRIPEPTIDYL PEPTIDASE I CLN2"/>
    <property type="match status" value="1"/>
</dbReference>
<evidence type="ECO:0000256" key="1">
    <source>
        <dbReference type="ARBA" id="ARBA00001913"/>
    </source>
</evidence>
<evidence type="ECO:0000256" key="3">
    <source>
        <dbReference type="ARBA" id="ARBA00022723"/>
    </source>
</evidence>
<dbReference type="InterPro" id="IPR050819">
    <property type="entry name" value="Tripeptidyl-peptidase_I"/>
</dbReference>
<protein>
    <submittedName>
        <fullName evidence="11">Protease pro-enzyme activation domain-containing protein</fullName>
    </submittedName>
</protein>
<dbReference type="CDD" id="cd11377">
    <property type="entry name" value="Pro-peptidase_S53"/>
    <property type="match status" value="1"/>
</dbReference>
<keyword evidence="9" id="KW-0732">Signal</keyword>
<name>A0ABW5FSX2_9PSEU</name>
<reference evidence="12" key="1">
    <citation type="journal article" date="2019" name="Int. J. Syst. Evol. Microbiol.">
        <title>The Global Catalogue of Microorganisms (GCM) 10K type strain sequencing project: providing services to taxonomists for standard genome sequencing and annotation.</title>
        <authorList>
            <consortium name="The Broad Institute Genomics Platform"/>
            <consortium name="The Broad Institute Genome Sequencing Center for Infectious Disease"/>
            <person name="Wu L."/>
            <person name="Ma J."/>
        </authorList>
    </citation>
    <scope>NUCLEOTIDE SEQUENCE [LARGE SCALE GENOMIC DNA]</scope>
    <source>
        <strain evidence="12">CGMCC 4.7645</strain>
    </source>
</reference>
<dbReference type="SUPFAM" id="SSF54897">
    <property type="entry name" value="Protease propeptides/inhibitors"/>
    <property type="match status" value="1"/>
</dbReference>